<dbReference type="InterPro" id="IPR006597">
    <property type="entry name" value="Sel1-like"/>
</dbReference>
<name>A0A2I1HUU0_9GLOM</name>
<organism evidence="2 3">
    <name type="scientific">Rhizophagus irregularis</name>
    <dbReference type="NCBI Taxonomy" id="588596"/>
    <lineage>
        <taxon>Eukaryota</taxon>
        <taxon>Fungi</taxon>
        <taxon>Fungi incertae sedis</taxon>
        <taxon>Mucoromycota</taxon>
        <taxon>Glomeromycotina</taxon>
        <taxon>Glomeromycetes</taxon>
        <taxon>Glomerales</taxon>
        <taxon>Glomeraceae</taxon>
        <taxon>Rhizophagus</taxon>
    </lineage>
</organism>
<accession>A0A2I1HUU0</accession>
<sequence>MYENGEGIVKNMNKAIYWYKKSAEQENKDAQNKLKKLKNKNQFMLSKLRIFFQIFIVLKLKFVLDPKYSSPLL</sequence>
<evidence type="ECO:0000256" key="1">
    <source>
        <dbReference type="SAM" id="Coils"/>
    </source>
</evidence>
<dbReference type="Proteomes" id="UP000234323">
    <property type="component" value="Unassembled WGS sequence"/>
</dbReference>
<protein>
    <submittedName>
        <fullName evidence="2">Uncharacterized protein</fullName>
    </submittedName>
</protein>
<gene>
    <name evidence="2" type="ORF">RhiirA4_489506</name>
</gene>
<comment type="caution">
    <text evidence="2">The sequence shown here is derived from an EMBL/GenBank/DDBJ whole genome shotgun (WGS) entry which is preliminary data.</text>
</comment>
<dbReference type="SUPFAM" id="SSF81901">
    <property type="entry name" value="HCP-like"/>
    <property type="match status" value="1"/>
</dbReference>
<dbReference type="AlphaFoldDB" id="A0A2I1HUU0"/>
<reference evidence="2 3" key="1">
    <citation type="submission" date="2015-10" db="EMBL/GenBank/DDBJ databases">
        <title>Genome analyses suggest a sexual origin of heterokaryosis in a supposedly ancient asexual fungus.</title>
        <authorList>
            <person name="Ropars J."/>
            <person name="Sedzielewska K."/>
            <person name="Noel J."/>
            <person name="Charron P."/>
            <person name="Farinelli L."/>
            <person name="Marton T."/>
            <person name="Kruger M."/>
            <person name="Pelin A."/>
            <person name="Brachmann A."/>
            <person name="Corradi N."/>
        </authorList>
    </citation>
    <scope>NUCLEOTIDE SEQUENCE [LARGE SCALE GENOMIC DNA]</scope>
    <source>
        <strain evidence="2 3">A4</strain>
    </source>
</reference>
<keyword evidence="3" id="KW-1185">Reference proteome</keyword>
<dbReference type="Pfam" id="PF08238">
    <property type="entry name" value="Sel1"/>
    <property type="match status" value="1"/>
</dbReference>
<dbReference type="InterPro" id="IPR011990">
    <property type="entry name" value="TPR-like_helical_dom_sf"/>
</dbReference>
<proteinExistence type="predicted"/>
<keyword evidence="1" id="KW-0175">Coiled coil</keyword>
<evidence type="ECO:0000313" key="2">
    <source>
        <dbReference type="EMBL" id="PKY62650.1"/>
    </source>
</evidence>
<evidence type="ECO:0000313" key="3">
    <source>
        <dbReference type="Proteomes" id="UP000234323"/>
    </source>
</evidence>
<feature type="coiled-coil region" evidence="1">
    <location>
        <begin position="20"/>
        <end position="47"/>
    </location>
</feature>
<dbReference type="EMBL" id="LLXI01007636">
    <property type="protein sequence ID" value="PKY62650.1"/>
    <property type="molecule type" value="Genomic_DNA"/>
</dbReference>
<dbReference type="Gene3D" id="1.25.40.10">
    <property type="entry name" value="Tetratricopeptide repeat domain"/>
    <property type="match status" value="1"/>
</dbReference>